<protein>
    <submittedName>
        <fullName evidence="1">Uncharacterized protein</fullName>
    </submittedName>
</protein>
<comment type="caution">
    <text evidence="1">The sequence shown here is derived from an EMBL/GenBank/DDBJ whole genome shotgun (WGS) entry which is preliminary data.</text>
</comment>
<accession>A0A9D1LEP3</accession>
<gene>
    <name evidence="1" type="ORF">IAC53_05560</name>
</gene>
<name>A0A9D1LEP3_9FIRM</name>
<dbReference type="AlphaFoldDB" id="A0A9D1LEP3"/>
<sequence length="83" mass="9909">MSEEKRINKQHPKFAEYLSKCESLALEYAEKVDAAESQYPNWRGLDHPASHEISEITKEFNKKLKALQTEYNFLFVRENERKF</sequence>
<evidence type="ECO:0000313" key="2">
    <source>
        <dbReference type="Proteomes" id="UP000824071"/>
    </source>
</evidence>
<dbReference type="EMBL" id="DVMW01000033">
    <property type="protein sequence ID" value="HIU36056.1"/>
    <property type="molecule type" value="Genomic_DNA"/>
</dbReference>
<evidence type="ECO:0000313" key="1">
    <source>
        <dbReference type="EMBL" id="HIU36056.1"/>
    </source>
</evidence>
<reference evidence="1" key="1">
    <citation type="submission" date="2020-10" db="EMBL/GenBank/DDBJ databases">
        <authorList>
            <person name="Gilroy R."/>
        </authorList>
    </citation>
    <scope>NUCLEOTIDE SEQUENCE</scope>
    <source>
        <strain evidence="1">ChiGjej1B1-19959</strain>
    </source>
</reference>
<proteinExistence type="predicted"/>
<organism evidence="1 2">
    <name type="scientific">Candidatus Fimenecus excrementigallinarum</name>
    <dbReference type="NCBI Taxonomy" id="2840816"/>
    <lineage>
        <taxon>Bacteria</taxon>
        <taxon>Bacillati</taxon>
        <taxon>Bacillota</taxon>
        <taxon>Clostridia</taxon>
        <taxon>Candidatus Fimenecus</taxon>
    </lineage>
</organism>
<reference evidence="1" key="2">
    <citation type="journal article" date="2021" name="PeerJ">
        <title>Extensive microbial diversity within the chicken gut microbiome revealed by metagenomics and culture.</title>
        <authorList>
            <person name="Gilroy R."/>
            <person name="Ravi A."/>
            <person name="Getino M."/>
            <person name="Pursley I."/>
            <person name="Horton D.L."/>
            <person name="Alikhan N.F."/>
            <person name="Baker D."/>
            <person name="Gharbi K."/>
            <person name="Hall N."/>
            <person name="Watson M."/>
            <person name="Adriaenssens E.M."/>
            <person name="Foster-Nyarko E."/>
            <person name="Jarju S."/>
            <person name="Secka A."/>
            <person name="Antonio M."/>
            <person name="Oren A."/>
            <person name="Chaudhuri R.R."/>
            <person name="La Ragione R."/>
            <person name="Hildebrand F."/>
            <person name="Pallen M.J."/>
        </authorList>
    </citation>
    <scope>NUCLEOTIDE SEQUENCE</scope>
    <source>
        <strain evidence="1">ChiGjej1B1-19959</strain>
    </source>
</reference>
<dbReference type="Proteomes" id="UP000824071">
    <property type="component" value="Unassembled WGS sequence"/>
</dbReference>